<dbReference type="SUPFAM" id="SSF54106">
    <property type="entry name" value="LysM domain"/>
    <property type="match status" value="1"/>
</dbReference>
<dbReference type="CDD" id="cd00118">
    <property type="entry name" value="LysM"/>
    <property type="match status" value="1"/>
</dbReference>
<evidence type="ECO:0000313" key="4">
    <source>
        <dbReference type="EMBL" id="MFH0265471.1"/>
    </source>
</evidence>
<comment type="caution">
    <text evidence="4">The sequence shown here is derived from an EMBL/GenBank/DDBJ whole genome shotgun (WGS) entry which is preliminary data.</text>
</comment>
<keyword evidence="1" id="KW-0175">Coiled coil</keyword>
<dbReference type="Proteomes" id="UP001607151">
    <property type="component" value="Unassembled WGS sequence"/>
</dbReference>
<dbReference type="Pfam" id="PF01476">
    <property type="entry name" value="LysM"/>
    <property type="match status" value="1"/>
</dbReference>
<name>A0ABW7IV12_9VIBR</name>
<keyword evidence="5" id="KW-1185">Reference proteome</keyword>
<feature type="domain" description="LysM" evidence="3">
    <location>
        <begin position="80"/>
        <end position="125"/>
    </location>
</feature>
<accession>A0ABW7IV12</accession>
<dbReference type="PROSITE" id="PS51782">
    <property type="entry name" value="LYSM"/>
    <property type="match status" value="1"/>
</dbReference>
<dbReference type="InterPro" id="IPR018392">
    <property type="entry name" value="LysM"/>
</dbReference>
<reference evidence="4 5" key="1">
    <citation type="submission" date="2024-10" db="EMBL/GenBank/DDBJ databases">
        <authorList>
            <person name="Yibar A."/>
            <person name="Saticioglu I.B."/>
            <person name="Duman M."/>
            <person name="Ajmi N."/>
            <person name="Gurler F."/>
            <person name="Ay H."/>
            <person name="Onuk E."/>
            <person name="Guler S."/>
            <person name="Romalde J.L."/>
        </authorList>
    </citation>
    <scope>NUCLEOTIDE SEQUENCE [LARGE SCALE GENOMIC DNA]</scope>
    <source>
        <strain evidence="4 5">14-MA-B</strain>
    </source>
</reference>
<proteinExistence type="predicted"/>
<protein>
    <submittedName>
        <fullName evidence="4">LysM peptidoglycan-binding domain-containing protein</fullName>
    </submittedName>
</protein>
<dbReference type="EMBL" id="JBIHSN010000002">
    <property type="protein sequence ID" value="MFH0265471.1"/>
    <property type="molecule type" value="Genomic_DNA"/>
</dbReference>
<gene>
    <name evidence="4" type="ORF">ACGRQ9_08210</name>
</gene>
<feature type="signal peptide" evidence="2">
    <location>
        <begin position="1"/>
        <end position="26"/>
    </location>
</feature>
<evidence type="ECO:0000256" key="1">
    <source>
        <dbReference type="SAM" id="Coils"/>
    </source>
</evidence>
<feature type="chain" id="PRO_5047345760" evidence="2">
    <location>
        <begin position="27"/>
        <end position="126"/>
    </location>
</feature>
<dbReference type="RefSeq" id="WP_089138579.1">
    <property type="nucleotide sequence ID" value="NZ_AP018685.1"/>
</dbReference>
<dbReference type="SMART" id="SM00257">
    <property type="entry name" value="LysM"/>
    <property type="match status" value="1"/>
</dbReference>
<dbReference type="InterPro" id="IPR036779">
    <property type="entry name" value="LysM_dom_sf"/>
</dbReference>
<evidence type="ECO:0000256" key="2">
    <source>
        <dbReference type="SAM" id="SignalP"/>
    </source>
</evidence>
<evidence type="ECO:0000259" key="3">
    <source>
        <dbReference type="PROSITE" id="PS51782"/>
    </source>
</evidence>
<feature type="coiled-coil region" evidence="1">
    <location>
        <begin position="30"/>
        <end position="74"/>
    </location>
</feature>
<keyword evidence="2" id="KW-0732">Signal</keyword>
<organism evidence="4 5">
    <name type="scientific">Vibrio rumoiensis</name>
    <dbReference type="NCBI Taxonomy" id="76258"/>
    <lineage>
        <taxon>Bacteria</taxon>
        <taxon>Pseudomonadati</taxon>
        <taxon>Pseudomonadota</taxon>
        <taxon>Gammaproteobacteria</taxon>
        <taxon>Vibrionales</taxon>
        <taxon>Vibrionaceae</taxon>
        <taxon>Vibrio</taxon>
    </lineage>
</organism>
<dbReference type="Gene3D" id="3.10.350.10">
    <property type="entry name" value="LysM domain"/>
    <property type="match status" value="1"/>
</dbReference>
<dbReference type="PROSITE" id="PS51257">
    <property type="entry name" value="PROKAR_LIPOPROTEIN"/>
    <property type="match status" value="1"/>
</dbReference>
<sequence>MLNSNKKIITLTMLASAAVLSGCASNDEVIEQQNQQAEQISSLQADLQAQKESNQQLADKVDQLSMDQDEIKQQMEDKSSTYVIKENDTLYHVAQQNGMSVDELLQLNPEIKNPNALLIGQTINIK</sequence>
<evidence type="ECO:0000313" key="5">
    <source>
        <dbReference type="Proteomes" id="UP001607151"/>
    </source>
</evidence>